<gene>
    <name evidence="2" type="ORF">SAMN05444167_2670</name>
</gene>
<evidence type="ECO:0000313" key="2">
    <source>
        <dbReference type="EMBL" id="SDF55312.1"/>
    </source>
</evidence>
<accession>A0A1G7M0J1</accession>
<dbReference type="GO" id="GO:0016853">
    <property type="term" value="F:isomerase activity"/>
    <property type="evidence" value="ECO:0007669"/>
    <property type="project" value="UniProtKB-KW"/>
</dbReference>
<proteinExistence type="predicted"/>
<name>A0A1G7M0J1_9BACT</name>
<dbReference type="AlphaFoldDB" id="A0A1G7M0J1"/>
<dbReference type="Pfam" id="PF01261">
    <property type="entry name" value="AP_endonuc_2"/>
    <property type="match status" value="1"/>
</dbReference>
<keyword evidence="3" id="KW-1185">Reference proteome</keyword>
<reference evidence="2 3" key="1">
    <citation type="submission" date="2016-10" db="EMBL/GenBank/DDBJ databases">
        <authorList>
            <person name="de Groot N.N."/>
        </authorList>
    </citation>
    <scope>NUCLEOTIDE SEQUENCE [LARGE SCALE GENOMIC DNA]</scope>
    <source>
        <strain evidence="2 3">GAS232</strain>
    </source>
</reference>
<dbReference type="EMBL" id="LT629690">
    <property type="protein sequence ID" value="SDF55312.1"/>
    <property type="molecule type" value="Genomic_DNA"/>
</dbReference>
<organism evidence="2 3">
    <name type="scientific">Terriglobus roseus</name>
    <dbReference type="NCBI Taxonomy" id="392734"/>
    <lineage>
        <taxon>Bacteria</taxon>
        <taxon>Pseudomonadati</taxon>
        <taxon>Acidobacteriota</taxon>
        <taxon>Terriglobia</taxon>
        <taxon>Terriglobales</taxon>
        <taxon>Acidobacteriaceae</taxon>
        <taxon>Terriglobus</taxon>
    </lineage>
</organism>
<dbReference type="PANTHER" id="PTHR12110">
    <property type="entry name" value="HYDROXYPYRUVATE ISOMERASE"/>
    <property type="match status" value="1"/>
</dbReference>
<dbReference type="RefSeq" id="WP_083345573.1">
    <property type="nucleotide sequence ID" value="NZ_LT629690.1"/>
</dbReference>
<dbReference type="Proteomes" id="UP000182427">
    <property type="component" value="Chromosome I"/>
</dbReference>
<dbReference type="InterPro" id="IPR050312">
    <property type="entry name" value="IolE/XylAMocC-like"/>
</dbReference>
<evidence type="ECO:0000313" key="3">
    <source>
        <dbReference type="Proteomes" id="UP000182427"/>
    </source>
</evidence>
<protein>
    <submittedName>
        <fullName evidence="2">Sugar phosphate isomerase/epimerase</fullName>
    </submittedName>
</protein>
<dbReference type="Gene3D" id="3.20.20.150">
    <property type="entry name" value="Divalent-metal-dependent TIM barrel enzymes"/>
    <property type="match status" value="1"/>
</dbReference>
<evidence type="ECO:0000259" key="1">
    <source>
        <dbReference type="Pfam" id="PF01261"/>
    </source>
</evidence>
<dbReference type="InterPro" id="IPR036237">
    <property type="entry name" value="Xyl_isomerase-like_sf"/>
</dbReference>
<dbReference type="SUPFAM" id="SSF51658">
    <property type="entry name" value="Xylose isomerase-like"/>
    <property type="match status" value="1"/>
</dbReference>
<dbReference type="PANTHER" id="PTHR12110:SF41">
    <property type="entry name" value="INOSOSE DEHYDRATASE"/>
    <property type="match status" value="1"/>
</dbReference>
<dbReference type="InterPro" id="IPR013022">
    <property type="entry name" value="Xyl_isomerase-like_TIM-brl"/>
</dbReference>
<sequence>MQAASVAVLSATRSNTAWAAESKPIGLELYTVGAALTQDPVGTLKQVKAIGYDEVEVSGFAKLTPKALRALIDDTGLMCPAAHLQFGFEDTAKILQQANDLRVPYAASSILLPEAPTAGMAGVLDKLNKLTADDFKKIAELANHIGEQSKKAGVQFAYHNHAHEFRDLGGGKTGYEILLAETDPALVQFELDCGWMITAGANPVDYFRRFPKRYRVIHVKDFPASTKVTTVMGGPGMPHPTQLGEGHIDYKPVIAAARTAGVQHFFVEQDPPMTGHTPLEAAAIDYKYLRNIF</sequence>
<feature type="domain" description="Xylose isomerase-like TIM barrel" evidence="1">
    <location>
        <begin position="45"/>
        <end position="269"/>
    </location>
</feature>
<keyword evidence="2" id="KW-0413">Isomerase</keyword>
<dbReference type="OrthoDB" id="9798407at2"/>